<dbReference type="InterPro" id="IPR027417">
    <property type="entry name" value="P-loop_NTPase"/>
</dbReference>
<name>A0A1Y1I2Q6_KLENI</name>
<dbReference type="Pfam" id="PF13676">
    <property type="entry name" value="TIR_2"/>
    <property type="match status" value="1"/>
</dbReference>
<keyword evidence="3" id="KW-1185">Reference proteome</keyword>
<dbReference type="SUPFAM" id="SSF52200">
    <property type="entry name" value="Toll/Interleukin receptor TIR domain"/>
    <property type="match status" value="1"/>
</dbReference>
<dbReference type="Gene3D" id="3.40.50.10140">
    <property type="entry name" value="Toll/interleukin-1 receptor homology (TIR) domain"/>
    <property type="match status" value="1"/>
</dbReference>
<protein>
    <submittedName>
        <fullName evidence="2">Putative TIR-NBS type disease resistance protein</fullName>
    </submittedName>
</protein>
<evidence type="ECO:0000313" key="3">
    <source>
        <dbReference type="Proteomes" id="UP000054558"/>
    </source>
</evidence>
<dbReference type="GO" id="GO:0007165">
    <property type="term" value="P:signal transduction"/>
    <property type="evidence" value="ECO:0007669"/>
    <property type="project" value="InterPro"/>
</dbReference>
<dbReference type="Gene3D" id="3.40.50.300">
    <property type="entry name" value="P-loop containing nucleotide triphosphate hydrolases"/>
    <property type="match status" value="1"/>
</dbReference>
<dbReference type="STRING" id="105231.A0A1Y1I2Q6"/>
<dbReference type="EMBL" id="DF237173">
    <property type="protein sequence ID" value="GAQ85215.1"/>
    <property type="molecule type" value="Genomic_DNA"/>
</dbReference>
<dbReference type="GO" id="GO:0043531">
    <property type="term" value="F:ADP binding"/>
    <property type="evidence" value="ECO:0007669"/>
    <property type="project" value="InterPro"/>
</dbReference>
<dbReference type="SMART" id="SM00255">
    <property type="entry name" value="TIR"/>
    <property type="match status" value="1"/>
</dbReference>
<dbReference type="PRINTS" id="PR00364">
    <property type="entry name" value="DISEASERSIST"/>
</dbReference>
<proteinExistence type="predicted"/>
<dbReference type="Pfam" id="PF00931">
    <property type="entry name" value="NB-ARC"/>
    <property type="match status" value="1"/>
</dbReference>
<dbReference type="SUPFAM" id="SSF52540">
    <property type="entry name" value="P-loop containing nucleoside triphosphate hydrolases"/>
    <property type="match status" value="1"/>
</dbReference>
<dbReference type="InterPro" id="IPR000157">
    <property type="entry name" value="TIR_dom"/>
</dbReference>
<dbReference type="OMA" id="WDNESAM"/>
<dbReference type="OrthoDB" id="1357022at2759"/>
<feature type="domain" description="TIR" evidence="1">
    <location>
        <begin position="22"/>
        <end position="140"/>
    </location>
</feature>
<dbReference type="AlphaFoldDB" id="A0A1Y1I2Q6"/>
<evidence type="ECO:0000259" key="1">
    <source>
        <dbReference type="PROSITE" id="PS50104"/>
    </source>
</evidence>
<sequence>MDIHEERAESSGAGPSHRAAGVAYDVFISHCGADCKRDFAVQLKNELERAGLCCFLDDRDLRLEDDAAKTICAAMETTKFGVVLVTEGFFKREWRIKELETFLRRGNCTPVFLERSMERQGEIVEECRSSRVWEGFGRFLWSEEEYLGLVKGVFGFVGLRLDASDGFWDTCFAKLKQELLLQLGRIEGPPMLPEPSLLVGMEEHVEAVKVLMGFRTTPQSGEGGSAQEVGIVGVKGMGGVGKTTLAKLVYNDKEVRAFFGKRVCWLEVNQKPSQEKVCKLQEQILQALGDAGSVSRIADPTVGRAEIRKALQSGAPVLICLDNVWVDGHTPVVFKEDLSPGSCILKTTRDANTIAPGGQKHDLDVLSPEDAERLFRATALRGQEPSAEVEALIGRTLPFCAGLPLALEVVGASVARLLTKEDGISLWETLLAAMSGASVGVVQTMVVFIQQQAQ</sequence>
<evidence type="ECO:0000313" key="2">
    <source>
        <dbReference type="EMBL" id="GAQ85215.1"/>
    </source>
</evidence>
<dbReference type="GO" id="GO:0006952">
    <property type="term" value="P:defense response"/>
    <property type="evidence" value="ECO:0007669"/>
    <property type="project" value="InterPro"/>
</dbReference>
<dbReference type="PANTHER" id="PTHR11017">
    <property type="entry name" value="LEUCINE-RICH REPEAT-CONTAINING PROTEIN"/>
    <property type="match status" value="1"/>
</dbReference>
<dbReference type="InterPro" id="IPR002182">
    <property type="entry name" value="NB-ARC"/>
</dbReference>
<reference evidence="2 3" key="1">
    <citation type="journal article" date="2014" name="Nat. Commun.">
        <title>Klebsormidium flaccidum genome reveals primary factors for plant terrestrial adaptation.</title>
        <authorList>
            <person name="Hori K."/>
            <person name="Maruyama F."/>
            <person name="Fujisawa T."/>
            <person name="Togashi T."/>
            <person name="Yamamoto N."/>
            <person name="Seo M."/>
            <person name="Sato S."/>
            <person name="Yamada T."/>
            <person name="Mori H."/>
            <person name="Tajima N."/>
            <person name="Moriyama T."/>
            <person name="Ikeuchi M."/>
            <person name="Watanabe M."/>
            <person name="Wada H."/>
            <person name="Kobayashi K."/>
            <person name="Saito M."/>
            <person name="Masuda T."/>
            <person name="Sasaki-Sekimoto Y."/>
            <person name="Mashiguchi K."/>
            <person name="Awai K."/>
            <person name="Shimojima M."/>
            <person name="Masuda S."/>
            <person name="Iwai M."/>
            <person name="Nobusawa T."/>
            <person name="Narise T."/>
            <person name="Kondo S."/>
            <person name="Saito H."/>
            <person name="Sato R."/>
            <person name="Murakawa M."/>
            <person name="Ihara Y."/>
            <person name="Oshima-Yamada Y."/>
            <person name="Ohtaka K."/>
            <person name="Satoh M."/>
            <person name="Sonobe K."/>
            <person name="Ishii M."/>
            <person name="Ohtani R."/>
            <person name="Kanamori-Sato M."/>
            <person name="Honoki R."/>
            <person name="Miyazaki D."/>
            <person name="Mochizuki H."/>
            <person name="Umetsu J."/>
            <person name="Higashi K."/>
            <person name="Shibata D."/>
            <person name="Kamiya Y."/>
            <person name="Sato N."/>
            <person name="Nakamura Y."/>
            <person name="Tabata S."/>
            <person name="Ida S."/>
            <person name="Kurokawa K."/>
            <person name="Ohta H."/>
        </authorList>
    </citation>
    <scope>NUCLEOTIDE SEQUENCE [LARGE SCALE GENOMIC DNA]</scope>
    <source>
        <strain evidence="2 3">NIES-2285</strain>
    </source>
</reference>
<dbReference type="InterPro" id="IPR044974">
    <property type="entry name" value="Disease_R_plants"/>
</dbReference>
<dbReference type="PANTHER" id="PTHR11017:SF385">
    <property type="entry name" value="DISEASE RESISTANCE PROTEIN (TIR-NBS-LRR CLASS)-RELATED"/>
    <property type="match status" value="1"/>
</dbReference>
<accession>A0A1Y1I2Q6</accession>
<dbReference type="PROSITE" id="PS50104">
    <property type="entry name" value="TIR"/>
    <property type="match status" value="1"/>
</dbReference>
<organism evidence="2 3">
    <name type="scientific">Klebsormidium nitens</name>
    <name type="common">Green alga</name>
    <name type="synonym">Ulothrix nitens</name>
    <dbReference type="NCBI Taxonomy" id="105231"/>
    <lineage>
        <taxon>Eukaryota</taxon>
        <taxon>Viridiplantae</taxon>
        <taxon>Streptophyta</taxon>
        <taxon>Klebsormidiophyceae</taxon>
        <taxon>Klebsormidiales</taxon>
        <taxon>Klebsormidiaceae</taxon>
        <taxon>Klebsormidium</taxon>
    </lineage>
</organism>
<dbReference type="InterPro" id="IPR035897">
    <property type="entry name" value="Toll_tir_struct_dom_sf"/>
</dbReference>
<dbReference type="Proteomes" id="UP000054558">
    <property type="component" value="Unassembled WGS sequence"/>
</dbReference>
<gene>
    <name evidence="2" type="ORF">KFL_002240170</name>
</gene>